<organism evidence="1 2">
    <name type="scientific">Portunus trituberculatus</name>
    <name type="common">Swimming crab</name>
    <name type="synonym">Neptunus trituberculatus</name>
    <dbReference type="NCBI Taxonomy" id="210409"/>
    <lineage>
        <taxon>Eukaryota</taxon>
        <taxon>Metazoa</taxon>
        <taxon>Ecdysozoa</taxon>
        <taxon>Arthropoda</taxon>
        <taxon>Crustacea</taxon>
        <taxon>Multicrustacea</taxon>
        <taxon>Malacostraca</taxon>
        <taxon>Eumalacostraca</taxon>
        <taxon>Eucarida</taxon>
        <taxon>Decapoda</taxon>
        <taxon>Pleocyemata</taxon>
        <taxon>Brachyura</taxon>
        <taxon>Eubrachyura</taxon>
        <taxon>Portunoidea</taxon>
        <taxon>Portunidae</taxon>
        <taxon>Portuninae</taxon>
        <taxon>Portunus</taxon>
    </lineage>
</organism>
<dbReference type="AlphaFoldDB" id="A0A5B7CLX4"/>
<protein>
    <submittedName>
        <fullName evidence="1">Uncharacterized protein</fullName>
    </submittedName>
</protein>
<proteinExistence type="predicted"/>
<accession>A0A5B7CLX4</accession>
<gene>
    <name evidence="1" type="ORF">E2C01_002695</name>
</gene>
<dbReference type="EMBL" id="VSRR010000099">
    <property type="protein sequence ID" value="MPC10068.1"/>
    <property type="molecule type" value="Genomic_DNA"/>
</dbReference>
<keyword evidence="2" id="KW-1185">Reference proteome</keyword>
<evidence type="ECO:0000313" key="2">
    <source>
        <dbReference type="Proteomes" id="UP000324222"/>
    </source>
</evidence>
<name>A0A5B7CLX4_PORTR</name>
<evidence type="ECO:0000313" key="1">
    <source>
        <dbReference type="EMBL" id="MPC10068.1"/>
    </source>
</evidence>
<comment type="caution">
    <text evidence="1">The sequence shown here is derived from an EMBL/GenBank/DDBJ whole genome shotgun (WGS) entry which is preliminary data.</text>
</comment>
<reference evidence="1 2" key="1">
    <citation type="submission" date="2019-05" db="EMBL/GenBank/DDBJ databases">
        <title>Another draft genome of Portunus trituberculatus and its Hox gene families provides insights of decapod evolution.</title>
        <authorList>
            <person name="Jeong J.-H."/>
            <person name="Song I."/>
            <person name="Kim S."/>
            <person name="Choi T."/>
            <person name="Kim D."/>
            <person name="Ryu S."/>
            <person name="Kim W."/>
        </authorList>
    </citation>
    <scope>NUCLEOTIDE SEQUENCE [LARGE SCALE GENOMIC DNA]</scope>
    <source>
        <tissue evidence="1">Muscle</tissue>
    </source>
</reference>
<dbReference type="Proteomes" id="UP000324222">
    <property type="component" value="Unassembled WGS sequence"/>
</dbReference>
<sequence length="92" mass="10582">MTHDILDTVAATNDDYEKATTLPAGVDQEWWANIVWHQCAGSHFCKAVSHVSLQQPGMWFSHTTNQLQTQLNAHPYCIQTYYHCTPKKYPFI</sequence>